<keyword evidence="5 6" id="KW-0539">Nucleus</keyword>
<proteinExistence type="inferred from homology"/>
<protein>
    <recommendedName>
        <fullName evidence="6">Exosome complex protein</fullName>
    </recommendedName>
</protein>
<comment type="subcellular location">
    <subcellularLocation>
        <location evidence="1 6">Nucleus</location>
    </subcellularLocation>
</comment>
<dbReference type="PANTHER" id="PTHR15341:SF3">
    <property type="entry name" value="NUCLEAR NUCLEIC ACID-BINDING PROTEIN C1D"/>
    <property type="match status" value="1"/>
</dbReference>
<evidence type="ECO:0000256" key="2">
    <source>
        <dbReference type="ARBA" id="ARBA00009154"/>
    </source>
</evidence>
<feature type="region of interest" description="Disordered" evidence="7">
    <location>
        <begin position="122"/>
        <end position="153"/>
    </location>
</feature>
<dbReference type="GO" id="GO:0000460">
    <property type="term" value="P:maturation of 5.8S rRNA"/>
    <property type="evidence" value="ECO:0007669"/>
    <property type="project" value="TreeGrafter"/>
</dbReference>
<evidence type="ECO:0000256" key="6">
    <source>
        <dbReference type="RuleBase" id="RU368003"/>
    </source>
</evidence>
<dbReference type="GO" id="GO:0005730">
    <property type="term" value="C:nucleolus"/>
    <property type="evidence" value="ECO:0007669"/>
    <property type="project" value="TreeGrafter"/>
</dbReference>
<organism evidence="8 9">
    <name type="scientific">Peltaster fructicola</name>
    <dbReference type="NCBI Taxonomy" id="286661"/>
    <lineage>
        <taxon>Eukaryota</taxon>
        <taxon>Fungi</taxon>
        <taxon>Dikarya</taxon>
        <taxon>Ascomycota</taxon>
        <taxon>Pezizomycotina</taxon>
        <taxon>Dothideomycetes</taxon>
        <taxon>Dothideomycetes incertae sedis</taxon>
        <taxon>Peltaster</taxon>
    </lineage>
</organism>
<gene>
    <name evidence="8" type="ORF">AMS68_004346</name>
</gene>
<dbReference type="OrthoDB" id="1421013at2759"/>
<dbReference type="InterPro" id="IPR007146">
    <property type="entry name" value="Sas10/Utp3/C1D"/>
</dbReference>
<feature type="compositionally biased region" description="Basic and acidic residues" evidence="7">
    <location>
        <begin position="243"/>
        <end position="252"/>
    </location>
</feature>
<dbReference type="GO" id="GO:0003723">
    <property type="term" value="F:RNA binding"/>
    <property type="evidence" value="ECO:0007669"/>
    <property type="project" value="UniProtKB-UniRule"/>
</dbReference>
<dbReference type="PANTHER" id="PTHR15341">
    <property type="entry name" value="SUN-COR STEROID HORMONE RECEPTOR CO-REPRESSOR"/>
    <property type="match status" value="1"/>
</dbReference>
<dbReference type="InterPro" id="IPR011082">
    <property type="entry name" value="Exosome-assoc_fac/DNA_repair"/>
</dbReference>
<dbReference type="AlphaFoldDB" id="A0A6H0XW39"/>
<evidence type="ECO:0000256" key="3">
    <source>
        <dbReference type="ARBA" id="ARBA00022552"/>
    </source>
</evidence>
<dbReference type="Proteomes" id="UP000503462">
    <property type="component" value="Chromosome 3"/>
</dbReference>
<comment type="similarity">
    <text evidence="2 6">Belongs to the C1D family.</text>
</comment>
<keyword evidence="4 6" id="KW-0694">RNA-binding</keyword>
<dbReference type="GO" id="GO:0003677">
    <property type="term" value="F:DNA binding"/>
    <property type="evidence" value="ECO:0007669"/>
    <property type="project" value="TreeGrafter"/>
</dbReference>
<evidence type="ECO:0000256" key="1">
    <source>
        <dbReference type="ARBA" id="ARBA00004123"/>
    </source>
</evidence>
<feature type="compositionally biased region" description="Basic residues" evidence="7">
    <location>
        <begin position="259"/>
        <end position="269"/>
    </location>
</feature>
<dbReference type="EMBL" id="CP051141">
    <property type="protein sequence ID" value="QIW98828.1"/>
    <property type="molecule type" value="Genomic_DNA"/>
</dbReference>
<reference evidence="8 9" key="1">
    <citation type="journal article" date="2016" name="Sci. Rep.">
        <title>Peltaster fructicola genome reveals evolution from an invasive phytopathogen to an ectophytic parasite.</title>
        <authorList>
            <person name="Xu C."/>
            <person name="Chen H."/>
            <person name="Gleason M.L."/>
            <person name="Xu J.R."/>
            <person name="Liu H."/>
            <person name="Zhang R."/>
            <person name="Sun G."/>
        </authorList>
    </citation>
    <scope>NUCLEOTIDE SEQUENCE [LARGE SCALE GENOMIC DNA]</scope>
    <source>
        <strain evidence="8 9">LNHT1506</strain>
    </source>
</reference>
<feature type="compositionally biased region" description="Basic and acidic residues" evidence="7">
    <location>
        <begin position="122"/>
        <end position="140"/>
    </location>
</feature>
<feature type="compositionally biased region" description="Basic and acidic residues" evidence="7">
    <location>
        <begin position="270"/>
        <end position="285"/>
    </location>
</feature>
<sequence>MDTTEVQTLLGDLTGNIDDLETSLEPLLKSSFSTTTSRLPLLDKAKLYVLVTYAIESILFSCLRLNGVDAKEHAVFRELTRVKEYFAKIKTAEAGPAQRSTTLDKGAAARFVKHGLAGNERYDQERRAREHGVAKRKADELEQTSQWGSHNRFESTAKRMRAQETMIPVVKASATDEDSGIESSAKPQVVLSKEEKKAAKRQRRMEAKLAKQSPASIAPEEQHDNTGDNADARSVPALKSSSRTHEASHPDPDEANQTTKKRKKHRKSRAERQQELEDKRAREME</sequence>
<keyword evidence="9" id="KW-1185">Reference proteome</keyword>
<evidence type="ECO:0000256" key="5">
    <source>
        <dbReference type="ARBA" id="ARBA00023242"/>
    </source>
</evidence>
<keyword evidence="3 6" id="KW-0698">rRNA processing</keyword>
<comment type="function">
    <text evidence="6">Required for exosome-dependent processing of pre-rRNA and small nucleolar RNA (snRNA) precursors. Involved in processing of 35S pre-rRNA at the A0, A1 and A2 sites.</text>
</comment>
<dbReference type="Pfam" id="PF04000">
    <property type="entry name" value="Sas10_Utp3"/>
    <property type="match status" value="1"/>
</dbReference>
<evidence type="ECO:0000313" key="8">
    <source>
        <dbReference type="EMBL" id="QIW98828.1"/>
    </source>
</evidence>
<dbReference type="GO" id="GO:0000178">
    <property type="term" value="C:exosome (RNase complex)"/>
    <property type="evidence" value="ECO:0007669"/>
    <property type="project" value="TreeGrafter"/>
</dbReference>
<accession>A0A6H0XW39</accession>
<dbReference type="GO" id="GO:0010468">
    <property type="term" value="P:regulation of gene expression"/>
    <property type="evidence" value="ECO:0007669"/>
    <property type="project" value="TreeGrafter"/>
</dbReference>
<evidence type="ECO:0000256" key="7">
    <source>
        <dbReference type="SAM" id="MobiDB-lite"/>
    </source>
</evidence>
<feature type="region of interest" description="Disordered" evidence="7">
    <location>
        <begin position="172"/>
        <end position="285"/>
    </location>
</feature>
<evidence type="ECO:0000256" key="4">
    <source>
        <dbReference type="ARBA" id="ARBA00022884"/>
    </source>
</evidence>
<evidence type="ECO:0000313" key="9">
    <source>
        <dbReference type="Proteomes" id="UP000503462"/>
    </source>
</evidence>
<name>A0A6H0XW39_9PEZI</name>